<dbReference type="Pfam" id="PF13160">
    <property type="entry name" value="DUF3995"/>
    <property type="match status" value="1"/>
</dbReference>
<sequence>MTAETARSTPTPATRATVTAFVVAAVAGVVHGVFSVYWGVGGTWLVETLGADLVELWEEQGVLLIPVGLLKIAAAVIPLLLQTPQDGWLPGLLRRIIRGISWVGSALLIVWGGVNTVTGNLVLSGLVEPDGGYDREGMIGHAWLWDPLFLVWGVALAAGLWFSRRPR</sequence>
<dbReference type="InterPro" id="IPR025058">
    <property type="entry name" value="DUF3995"/>
</dbReference>
<proteinExistence type="predicted"/>
<dbReference type="AlphaFoldDB" id="A0A9D2TNP1"/>
<gene>
    <name evidence="2" type="ORF">H9751_05740</name>
</gene>
<dbReference type="Proteomes" id="UP000823858">
    <property type="component" value="Unassembled WGS sequence"/>
</dbReference>
<evidence type="ECO:0000313" key="3">
    <source>
        <dbReference type="Proteomes" id="UP000823858"/>
    </source>
</evidence>
<evidence type="ECO:0000313" key="2">
    <source>
        <dbReference type="EMBL" id="HJC85032.1"/>
    </source>
</evidence>
<dbReference type="EMBL" id="DWVP01000014">
    <property type="protein sequence ID" value="HJC85032.1"/>
    <property type="molecule type" value="Genomic_DNA"/>
</dbReference>
<keyword evidence="1" id="KW-1133">Transmembrane helix</keyword>
<feature type="transmembrane region" description="Helical" evidence="1">
    <location>
        <begin position="143"/>
        <end position="162"/>
    </location>
</feature>
<feature type="transmembrane region" description="Helical" evidence="1">
    <location>
        <begin position="102"/>
        <end position="123"/>
    </location>
</feature>
<comment type="caution">
    <text evidence="2">The sequence shown here is derived from an EMBL/GenBank/DDBJ whole genome shotgun (WGS) entry which is preliminary data.</text>
</comment>
<feature type="transmembrane region" description="Helical" evidence="1">
    <location>
        <begin position="20"/>
        <end position="40"/>
    </location>
</feature>
<evidence type="ECO:0000256" key="1">
    <source>
        <dbReference type="SAM" id="Phobius"/>
    </source>
</evidence>
<keyword evidence="1" id="KW-0472">Membrane</keyword>
<name>A0A9D2TNP1_9CORY</name>
<reference evidence="2" key="1">
    <citation type="journal article" date="2021" name="PeerJ">
        <title>Extensive microbial diversity within the chicken gut microbiome revealed by metagenomics and culture.</title>
        <authorList>
            <person name="Gilroy R."/>
            <person name="Ravi A."/>
            <person name="Getino M."/>
            <person name="Pursley I."/>
            <person name="Horton D.L."/>
            <person name="Alikhan N.F."/>
            <person name="Baker D."/>
            <person name="Gharbi K."/>
            <person name="Hall N."/>
            <person name="Watson M."/>
            <person name="Adriaenssens E.M."/>
            <person name="Foster-Nyarko E."/>
            <person name="Jarju S."/>
            <person name="Secka A."/>
            <person name="Antonio M."/>
            <person name="Oren A."/>
            <person name="Chaudhuri R.R."/>
            <person name="La Ragione R."/>
            <person name="Hildebrand F."/>
            <person name="Pallen M.J."/>
        </authorList>
    </citation>
    <scope>NUCLEOTIDE SEQUENCE</scope>
    <source>
        <strain evidence="2">ChiHjej13B12-4958</strain>
    </source>
</reference>
<reference evidence="2" key="2">
    <citation type="submission" date="2021-04" db="EMBL/GenBank/DDBJ databases">
        <authorList>
            <person name="Gilroy R."/>
        </authorList>
    </citation>
    <scope>NUCLEOTIDE SEQUENCE</scope>
    <source>
        <strain evidence="2">ChiHjej13B12-4958</strain>
    </source>
</reference>
<protein>
    <submittedName>
        <fullName evidence="2">DUF3995 domain-containing protein</fullName>
    </submittedName>
</protein>
<keyword evidence="1" id="KW-0812">Transmembrane</keyword>
<accession>A0A9D2TNP1</accession>
<feature type="transmembrane region" description="Helical" evidence="1">
    <location>
        <begin position="60"/>
        <end position="81"/>
    </location>
</feature>
<organism evidence="2 3">
    <name type="scientific">Candidatus Corynebacterium faecigallinarum</name>
    <dbReference type="NCBI Taxonomy" id="2838528"/>
    <lineage>
        <taxon>Bacteria</taxon>
        <taxon>Bacillati</taxon>
        <taxon>Actinomycetota</taxon>
        <taxon>Actinomycetes</taxon>
        <taxon>Mycobacteriales</taxon>
        <taxon>Corynebacteriaceae</taxon>
        <taxon>Corynebacterium</taxon>
    </lineage>
</organism>